<dbReference type="KEGG" id="stha:NCTC11429_04971"/>
<feature type="transmembrane region" description="Helical" evidence="1">
    <location>
        <begin position="12"/>
        <end position="34"/>
    </location>
</feature>
<evidence type="ECO:0000313" key="4">
    <source>
        <dbReference type="Proteomes" id="UP000308196"/>
    </source>
</evidence>
<reference evidence="2 5" key="2">
    <citation type="submission" date="2024-06" db="EMBL/GenBank/DDBJ databases">
        <title>Soil Sphingobacterium thalpophilum.</title>
        <authorList>
            <person name="Yang J."/>
            <person name="Li J."/>
        </authorList>
    </citation>
    <scope>NUCLEOTIDE SEQUENCE [LARGE SCALE GENOMIC DNA]</scope>
    <source>
        <strain evidence="2 5">22g91tb</strain>
    </source>
</reference>
<evidence type="ECO:0000313" key="5">
    <source>
        <dbReference type="Proteomes" id="UP001566204"/>
    </source>
</evidence>
<proteinExistence type="predicted"/>
<feature type="transmembrane region" description="Helical" evidence="1">
    <location>
        <begin position="54"/>
        <end position="73"/>
    </location>
</feature>
<sequence length="144" mass="17011">MRRYSYVDCHFFCALGKALFDGLFLFYWACWFFIRFTRLSGVPIPLLNSWLTDFVFVPIIVHFSAVAGSFIFNRGRAYGYPLHQIWLISALASLLFEGIMPRYTDYNTADIYDVIAYFAGGLFYYLCHQPRYMRHHLTRPLSRD</sequence>
<evidence type="ECO:0000256" key="1">
    <source>
        <dbReference type="SAM" id="Phobius"/>
    </source>
</evidence>
<gene>
    <name evidence="2" type="ORF">ABTW24_07180</name>
    <name evidence="3" type="ORF">NCTC11429_04971</name>
</gene>
<keyword evidence="5" id="KW-1185">Reference proteome</keyword>
<feature type="transmembrane region" description="Helical" evidence="1">
    <location>
        <begin position="109"/>
        <end position="127"/>
    </location>
</feature>
<dbReference type="STRING" id="1123265.GCA_000686625_00310"/>
<reference evidence="3 4" key="1">
    <citation type="submission" date="2019-05" db="EMBL/GenBank/DDBJ databases">
        <authorList>
            <consortium name="Pathogen Informatics"/>
        </authorList>
    </citation>
    <scope>NUCLEOTIDE SEQUENCE [LARGE SCALE GENOMIC DNA]</scope>
    <source>
        <strain evidence="3 4">NCTC11429</strain>
    </source>
</reference>
<protein>
    <recommendedName>
        <fullName evidence="6">Magnesium citrate secondary transporter</fullName>
    </recommendedName>
</protein>
<evidence type="ECO:0000313" key="3">
    <source>
        <dbReference type="EMBL" id="VTR54010.1"/>
    </source>
</evidence>
<dbReference type="EMBL" id="JBEOQB010000002">
    <property type="protein sequence ID" value="MEZ0451373.1"/>
    <property type="molecule type" value="Genomic_DNA"/>
</dbReference>
<keyword evidence="1" id="KW-1133">Transmembrane helix</keyword>
<evidence type="ECO:0000313" key="2">
    <source>
        <dbReference type="EMBL" id="MEZ0451373.1"/>
    </source>
</evidence>
<organism evidence="3 4">
    <name type="scientific">Sphingobacterium thalpophilum</name>
    <dbReference type="NCBI Taxonomy" id="259"/>
    <lineage>
        <taxon>Bacteria</taxon>
        <taxon>Pseudomonadati</taxon>
        <taxon>Bacteroidota</taxon>
        <taxon>Sphingobacteriia</taxon>
        <taxon>Sphingobacteriales</taxon>
        <taxon>Sphingobacteriaceae</taxon>
        <taxon>Sphingobacterium</taxon>
    </lineage>
</organism>
<dbReference type="EMBL" id="LR590484">
    <property type="protein sequence ID" value="VTR54010.1"/>
    <property type="molecule type" value="Genomic_DNA"/>
</dbReference>
<dbReference type="Proteomes" id="UP000308196">
    <property type="component" value="Chromosome"/>
</dbReference>
<accession>A0A4U9W5G7</accession>
<evidence type="ECO:0008006" key="6">
    <source>
        <dbReference type="Google" id="ProtNLM"/>
    </source>
</evidence>
<dbReference type="AlphaFoldDB" id="A0A4U9W5G7"/>
<dbReference type="Proteomes" id="UP001566204">
    <property type="component" value="Unassembled WGS sequence"/>
</dbReference>
<keyword evidence="1" id="KW-0812">Transmembrane</keyword>
<name>A0A4U9W5G7_9SPHI</name>
<dbReference type="RefSeq" id="WP_138097063.1">
    <property type="nucleotide sequence ID" value="NZ_CP141191.1"/>
</dbReference>
<dbReference type="GeneID" id="78465528"/>
<keyword evidence="1" id="KW-0472">Membrane</keyword>
<feature type="transmembrane region" description="Helical" evidence="1">
    <location>
        <begin position="85"/>
        <end position="103"/>
    </location>
</feature>